<feature type="transmembrane region" description="Helical" evidence="2">
    <location>
        <begin position="140"/>
        <end position="165"/>
    </location>
</feature>
<evidence type="ECO:0000313" key="3">
    <source>
        <dbReference type="EMBL" id="BCU02912.1"/>
    </source>
</evidence>
<organism evidence="3 4">
    <name type="scientific">Pandoravirus japonicus</name>
    <dbReference type="NCBI Taxonomy" id="2823154"/>
    <lineage>
        <taxon>Viruses</taxon>
        <taxon>Pandoravirus</taxon>
    </lineage>
</organism>
<name>A0A811BQ53_9VIRU</name>
<keyword evidence="2" id="KW-0472">Membrane</keyword>
<sequence>MDGDANKDEAIPRGTSLPGIDNGATIPPVTAPGLGDMPCEILGRIVAFIDHPRHLLLLRRTSPLFDQVSPVAAAIEWGAQRMHRLLCAGAPLDVVTSALALRNRPLYAEAVVHAVKGRRLAVVRAVFEAIAVCIPHDLCLFFPSLFFFFLLLSVLLFLSFFPVWARGSFLFDRARLTRAYAQHACPKQRATPCDVEDTDDGVPPPNRLPVSAHDRDEAKMEAMTTAVSRGLLDIARYIYKATWYVRENMTSSALAEHAVASERIDALVFVHDIYARKHAHGCRCGASVGSAAWSASNPELVRWMRDTGCDGAIEFDVSHVARALRLGHDDMLRYMAADGWGDIQDDPDVSGAVADAAGSGLWDTVVAAIDLGLCVSLTPILVGAANDDRVDVLERALGGDPACVARLPPVDRAGARAAVFAAATSNSAGALRWLLDRFGTDLADASLMWAALMNAAMDAVCLVEPLLRGPFPWGDALLFAALGGTDCVARYIVEQKRVPVTPIVVAAAGGRNKDNLLLDFLCETCTLDQLQVGVDMMAAIESEGHYGPMVRGIKRRVPELCTANVVAMQTDMALTAGLLVDHKRVEACACARCASALPGHVDGADDGTRAPAPKRHRAEAGLVDDDRRPCQIP</sequence>
<feature type="compositionally biased region" description="Basic and acidic residues" evidence="1">
    <location>
        <begin position="1"/>
        <end position="11"/>
    </location>
</feature>
<proteinExistence type="predicted"/>
<dbReference type="Proteomes" id="UP001253637">
    <property type="component" value="Segment"/>
</dbReference>
<feature type="region of interest" description="Disordered" evidence="1">
    <location>
        <begin position="190"/>
        <end position="211"/>
    </location>
</feature>
<dbReference type="EMBL" id="LC625835">
    <property type="protein sequence ID" value="BCU02912.1"/>
    <property type="molecule type" value="Genomic_DNA"/>
</dbReference>
<evidence type="ECO:0008006" key="5">
    <source>
        <dbReference type="Google" id="ProtNLM"/>
    </source>
</evidence>
<keyword evidence="2" id="KW-1133">Transmembrane helix</keyword>
<reference evidence="3" key="1">
    <citation type="submission" date="2021-04" db="EMBL/GenBank/DDBJ databases">
        <title>Draft Genome Sequence of Pandoravirus japonicus, Isolated from the Sabaishi River of Niigata, Japan.</title>
        <authorList>
            <person name="Hosokawa N."/>
            <person name="Takahashi H."/>
            <person name="Aoki K."/>
            <person name="Takemura M."/>
        </authorList>
    </citation>
    <scope>NUCLEOTIDE SEQUENCE</scope>
</reference>
<evidence type="ECO:0000256" key="2">
    <source>
        <dbReference type="SAM" id="Phobius"/>
    </source>
</evidence>
<evidence type="ECO:0000313" key="4">
    <source>
        <dbReference type="Proteomes" id="UP001253637"/>
    </source>
</evidence>
<accession>A0A811BQ53</accession>
<keyword evidence="2" id="KW-0812">Transmembrane</keyword>
<feature type="region of interest" description="Disordered" evidence="1">
    <location>
        <begin position="1"/>
        <end position="24"/>
    </location>
</feature>
<protein>
    <recommendedName>
        <fullName evidence="5">F-box incomplete domain containing protein</fullName>
    </recommendedName>
</protein>
<evidence type="ECO:0000256" key="1">
    <source>
        <dbReference type="SAM" id="MobiDB-lite"/>
    </source>
</evidence>